<dbReference type="EMBL" id="JACIBV010000001">
    <property type="protein sequence ID" value="MBB3731784.1"/>
    <property type="molecule type" value="Genomic_DNA"/>
</dbReference>
<comment type="catalytic activity">
    <reaction evidence="1">
        <text>ATP + protein L-histidine = ADP + protein N-phospho-L-histidine.</text>
        <dbReference type="EC" id="2.7.13.3"/>
    </reaction>
</comment>
<dbReference type="GO" id="GO:0005524">
    <property type="term" value="F:ATP binding"/>
    <property type="evidence" value="ECO:0007669"/>
    <property type="project" value="UniProtKB-KW"/>
</dbReference>
<feature type="transmembrane region" description="Helical" evidence="9">
    <location>
        <begin position="73"/>
        <end position="97"/>
    </location>
</feature>
<dbReference type="PANTHER" id="PTHR24421:SF10">
    <property type="entry name" value="NITRATE_NITRITE SENSOR PROTEIN NARQ"/>
    <property type="match status" value="1"/>
</dbReference>
<dbReference type="AlphaFoldDB" id="A0A7W5YTX4"/>
<feature type="transmembrane region" description="Helical" evidence="9">
    <location>
        <begin position="134"/>
        <end position="154"/>
    </location>
</feature>
<keyword evidence="8" id="KW-0902">Two-component regulatory system</keyword>
<dbReference type="SUPFAM" id="SSF55874">
    <property type="entry name" value="ATPase domain of HSP90 chaperone/DNA topoisomerase II/histidine kinase"/>
    <property type="match status" value="1"/>
</dbReference>
<evidence type="ECO:0000256" key="5">
    <source>
        <dbReference type="ARBA" id="ARBA00022741"/>
    </source>
</evidence>
<dbReference type="GO" id="GO:0046983">
    <property type="term" value="F:protein dimerization activity"/>
    <property type="evidence" value="ECO:0007669"/>
    <property type="project" value="InterPro"/>
</dbReference>
<evidence type="ECO:0000256" key="6">
    <source>
        <dbReference type="ARBA" id="ARBA00022777"/>
    </source>
</evidence>
<evidence type="ECO:0000256" key="4">
    <source>
        <dbReference type="ARBA" id="ARBA00022679"/>
    </source>
</evidence>
<dbReference type="Proteomes" id="UP000579945">
    <property type="component" value="Unassembled WGS sequence"/>
</dbReference>
<protein>
    <recommendedName>
        <fullName evidence="2">histidine kinase</fullName>
        <ecNumber evidence="2">2.7.13.3</ecNumber>
    </recommendedName>
</protein>
<dbReference type="Gene3D" id="1.20.5.1930">
    <property type="match status" value="1"/>
</dbReference>
<evidence type="ECO:0000256" key="3">
    <source>
        <dbReference type="ARBA" id="ARBA00022553"/>
    </source>
</evidence>
<evidence type="ECO:0000256" key="7">
    <source>
        <dbReference type="ARBA" id="ARBA00022840"/>
    </source>
</evidence>
<name>A0A7W5YTX4_9ACTN</name>
<evidence type="ECO:0000313" key="11">
    <source>
        <dbReference type="EMBL" id="MBB3731784.1"/>
    </source>
</evidence>
<keyword evidence="9" id="KW-1133">Transmembrane helix</keyword>
<evidence type="ECO:0000256" key="2">
    <source>
        <dbReference type="ARBA" id="ARBA00012438"/>
    </source>
</evidence>
<keyword evidence="6 11" id="KW-0418">Kinase</keyword>
<evidence type="ECO:0000256" key="9">
    <source>
        <dbReference type="SAM" id="Phobius"/>
    </source>
</evidence>
<evidence type="ECO:0000313" key="12">
    <source>
        <dbReference type="Proteomes" id="UP000579945"/>
    </source>
</evidence>
<keyword evidence="12" id="KW-1185">Reference proteome</keyword>
<keyword evidence="5" id="KW-0547">Nucleotide-binding</keyword>
<feature type="transmembrane region" description="Helical" evidence="9">
    <location>
        <begin position="20"/>
        <end position="38"/>
    </location>
</feature>
<evidence type="ECO:0000259" key="10">
    <source>
        <dbReference type="Pfam" id="PF07730"/>
    </source>
</evidence>
<dbReference type="Gene3D" id="3.30.565.10">
    <property type="entry name" value="Histidine kinase-like ATPase, C-terminal domain"/>
    <property type="match status" value="1"/>
</dbReference>
<dbReference type="PANTHER" id="PTHR24421">
    <property type="entry name" value="NITRATE/NITRITE SENSOR PROTEIN NARX-RELATED"/>
    <property type="match status" value="1"/>
</dbReference>
<dbReference type="InterPro" id="IPR011712">
    <property type="entry name" value="Sig_transdc_His_kin_sub3_dim/P"/>
</dbReference>
<keyword evidence="3" id="KW-0597">Phosphoprotein</keyword>
<sequence>MHDPTEYQPPLDRLGMALRYLFAALPLLFYGILLVSMTDRAPSALDVPRSLLLDMGLGAIALVLMRWRRRWPWQVALATALLTVISFTATAPACVAYGSLCTHRRWRQLVPVAVVFWLCLVASTRWQGTGQLTVFYGVVGALALGGLTVLGLYLRGRRDLAASQRAAERTAHLQRVEQAQMAERLAIAQEMHDVLAHRISLLSMLAGGLAYRKDLTAEQTREVASAIQENAHQSLNELRAVLGTLRRDSVAEAPQPTLAHLDALLDEVRAAGQQVEVDDAIHDRDLLPAQTARHTYRIVQEALTNARKHAPGSTVTAELRGRPGGGLRITVSNPVPAGTPAGPGGKLGLVGLAERARMAGGTLSHAVRNGRFVLDARLPWKA</sequence>
<evidence type="ECO:0000256" key="1">
    <source>
        <dbReference type="ARBA" id="ARBA00000085"/>
    </source>
</evidence>
<dbReference type="GeneID" id="95396477"/>
<feature type="transmembrane region" description="Helical" evidence="9">
    <location>
        <begin position="50"/>
        <end position="67"/>
    </location>
</feature>
<gene>
    <name evidence="11" type="ORF">FHR33_007644</name>
</gene>
<comment type="caution">
    <text evidence="11">The sequence shown here is derived from an EMBL/GenBank/DDBJ whole genome shotgun (WGS) entry which is preliminary data.</text>
</comment>
<dbReference type="InterPro" id="IPR036890">
    <property type="entry name" value="HATPase_C_sf"/>
</dbReference>
<keyword evidence="4" id="KW-0808">Transferase</keyword>
<dbReference type="InterPro" id="IPR050482">
    <property type="entry name" value="Sensor_HK_TwoCompSys"/>
</dbReference>
<keyword evidence="7" id="KW-0067">ATP-binding</keyword>
<dbReference type="GO" id="GO:0016020">
    <property type="term" value="C:membrane"/>
    <property type="evidence" value="ECO:0007669"/>
    <property type="project" value="InterPro"/>
</dbReference>
<dbReference type="GO" id="GO:0000155">
    <property type="term" value="F:phosphorelay sensor kinase activity"/>
    <property type="evidence" value="ECO:0007669"/>
    <property type="project" value="InterPro"/>
</dbReference>
<dbReference type="Pfam" id="PF07730">
    <property type="entry name" value="HisKA_3"/>
    <property type="match status" value="1"/>
</dbReference>
<reference evidence="11 12" key="1">
    <citation type="submission" date="2020-08" db="EMBL/GenBank/DDBJ databases">
        <title>Sequencing the genomes of 1000 actinobacteria strains.</title>
        <authorList>
            <person name="Klenk H.-P."/>
        </authorList>
    </citation>
    <scope>NUCLEOTIDE SEQUENCE [LARGE SCALE GENOMIC DNA]</scope>
    <source>
        <strain evidence="11 12">DSM 44320</strain>
    </source>
</reference>
<keyword evidence="9" id="KW-0812">Transmembrane</keyword>
<feature type="transmembrane region" description="Helical" evidence="9">
    <location>
        <begin position="109"/>
        <end position="128"/>
    </location>
</feature>
<dbReference type="EC" id="2.7.13.3" evidence="2"/>
<accession>A0A7W5YTX4</accession>
<evidence type="ECO:0000256" key="8">
    <source>
        <dbReference type="ARBA" id="ARBA00023012"/>
    </source>
</evidence>
<proteinExistence type="predicted"/>
<keyword evidence="9" id="KW-0472">Membrane</keyword>
<feature type="domain" description="Signal transduction histidine kinase subgroup 3 dimerisation and phosphoacceptor" evidence="10">
    <location>
        <begin position="183"/>
        <end position="248"/>
    </location>
</feature>
<organism evidence="11 12">
    <name type="scientific">Nonomuraea dietziae</name>
    <dbReference type="NCBI Taxonomy" id="65515"/>
    <lineage>
        <taxon>Bacteria</taxon>
        <taxon>Bacillati</taxon>
        <taxon>Actinomycetota</taxon>
        <taxon>Actinomycetes</taxon>
        <taxon>Streptosporangiales</taxon>
        <taxon>Streptosporangiaceae</taxon>
        <taxon>Nonomuraea</taxon>
    </lineage>
</organism>
<dbReference type="RefSeq" id="WP_183658240.1">
    <property type="nucleotide sequence ID" value="NZ_BAAAXX010000079.1"/>
</dbReference>
<dbReference type="CDD" id="cd16917">
    <property type="entry name" value="HATPase_UhpB-NarQ-NarX-like"/>
    <property type="match status" value="1"/>
</dbReference>